<dbReference type="AlphaFoldDB" id="A0A426DS49"/>
<sequence>MEDILDVHRLPYNPFCPVWCMDEKLYHILGDSRESLPMRPGAEVEPEAERVSLVMDNLNTHSTASLYRHSLLRKSVGLPKNWKSTILRNMEAGWILLKQGLTL</sequence>
<dbReference type="Proteomes" id="UP000274920">
    <property type="component" value="Unassembled WGS sequence"/>
</dbReference>
<reference evidence="1" key="1">
    <citation type="submission" date="2018-10" db="EMBL/GenBank/DDBJ databases">
        <title>Schaedlerella arabinophila gen. nov. sp. nov., isolated from the mouse intestinal tract and comparative analysis with the genome of the closely related altered Schaedler flora strain ASF502.</title>
        <authorList>
            <person name="Miyake S."/>
            <person name="Soh M."/>
            <person name="Seedorf H."/>
        </authorList>
    </citation>
    <scope>NUCLEOTIDE SEQUENCE [LARGE SCALE GENOMIC DNA]</scope>
    <source>
        <strain evidence="1">DSM 106076</strain>
    </source>
</reference>
<dbReference type="EMBL" id="RHJS01000001">
    <property type="protein sequence ID" value="RRK36934.1"/>
    <property type="molecule type" value="Genomic_DNA"/>
</dbReference>
<evidence type="ECO:0000313" key="1">
    <source>
        <dbReference type="EMBL" id="RRK36934.1"/>
    </source>
</evidence>
<organism evidence="1 2">
    <name type="scientific">Schaedlerella arabinosiphila</name>
    <dbReference type="NCBI Taxonomy" id="2044587"/>
    <lineage>
        <taxon>Bacteria</taxon>
        <taxon>Bacillati</taxon>
        <taxon>Bacillota</taxon>
        <taxon>Clostridia</taxon>
        <taxon>Lachnospirales</taxon>
        <taxon>Lachnospiraceae</taxon>
        <taxon>Schaedlerella</taxon>
    </lineage>
</organism>
<accession>A0A426DS49</accession>
<evidence type="ECO:0000313" key="2">
    <source>
        <dbReference type="Proteomes" id="UP000274920"/>
    </source>
</evidence>
<evidence type="ECO:0008006" key="3">
    <source>
        <dbReference type="Google" id="ProtNLM"/>
    </source>
</evidence>
<name>A0A426DS49_9FIRM</name>
<comment type="caution">
    <text evidence="1">The sequence shown here is derived from an EMBL/GenBank/DDBJ whole genome shotgun (WGS) entry which is preliminary data.</text>
</comment>
<proteinExistence type="predicted"/>
<gene>
    <name evidence="1" type="ORF">EBB54_00260</name>
</gene>
<protein>
    <recommendedName>
        <fullName evidence="3">Tc1-like transposase DDE domain-containing protein</fullName>
    </recommendedName>
</protein>
<keyword evidence="2" id="KW-1185">Reference proteome</keyword>
<dbReference type="RefSeq" id="WP_148099319.1">
    <property type="nucleotide sequence ID" value="NZ_RHJS01000001.1"/>
</dbReference>